<dbReference type="PROSITE" id="PS50043">
    <property type="entry name" value="HTH_LUXR_2"/>
    <property type="match status" value="1"/>
</dbReference>
<gene>
    <name evidence="7" type="ORF">J2D75_07400</name>
</gene>
<dbReference type="PANTHER" id="PTHR44688:SF16">
    <property type="entry name" value="DNA-BINDING TRANSCRIPTIONAL ACTIVATOR DEVR_DOSR"/>
    <property type="match status" value="1"/>
</dbReference>
<keyword evidence="8" id="KW-1185">Reference proteome</keyword>
<dbReference type="PROSITE" id="PS00622">
    <property type="entry name" value="HTH_LUXR_1"/>
    <property type="match status" value="1"/>
</dbReference>
<dbReference type="InterPro" id="IPR011006">
    <property type="entry name" value="CheY-like_superfamily"/>
</dbReference>
<feature type="domain" description="HTH luxR-type" evidence="5">
    <location>
        <begin position="140"/>
        <end position="205"/>
    </location>
</feature>
<dbReference type="Gene3D" id="1.10.10.10">
    <property type="entry name" value="Winged helix-like DNA-binding domain superfamily/Winged helix DNA-binding domain"/>
    <property type="match status" value="1"/>
</dbReference>
<sequence>MTGTTNNPGHIIIVDDDAGIRNALDSLLRAEGFSVSAFSDPLQFLKTGVPQGPCCLLLDVKLGTVNGLDIQDEINNAQLGIPVIMMTGHGTMPMAVRGMKAGAIDFLAKPFSDEILLHAITEGLNLWQHNKMQEQVACEAKRNFSSLSVREREVMGLAIAGLLNKQIADHLGLSIVSIKIHRASVMKKMKTRSFADLVRLGELLGIRDPSIKRYKA</sequence>
<reference evidence="7 8" key="1">
    <citation type="submission" date="2021-03" db="EMBL/GenBank/DDBJ databases">
        <title>The complete genome sequence of Acetobacter suratthaniensis TBRC 1719.</title>
        <authorList>
            <person name="Charoenyingcharoen P."/>
            <person name="Yukphan P."/>
        </authorList>
    </citation>
    <scope>NUCLEOTIDE SEQUENCE [LARGE SCALE GENOMIC DNA]</scope>
    <source>
        <strain evidence="7 8">TBRC 1719</strain>
    </source>
</reference>
<dbReference type="InterPro" id="IPR016032">
    <property type="entry name" value="Sig_transdc_resp-reg_C-effctor"/>
</dbReference>
<dbReference type="InterPro" id="IPR036388">
    <property type="entry name" value="WH-like_DNA-bd_sf"/>
</dbReference>
<evidence type="ECO:0000256" key="3">
    <source>
        <dbReference type="ARBA" id="ARBA00023163"/>
    </source>
</evidence>
<evidence type="ECO:0000313" key="7">
    <source>
        <dbReference type="EMBL" id="MBO1328300.1"/>
    </source>
</evidence>
<feature type="domain" description="Response regulatory" evidence="6">
    <location>
        <begin position="10"/>
        <end position="124"/>
    </location>
</feature>
<feature type="modified residue" description="4-aspartylphosphate" evidence="4">
    <location>
        <position position="59"/>
    </location>
</feature>
<evidence type="ECO:0000256" key="2">
    <source>
        <dbReference type="ARBA" id="ARBA00023125"/>
    </source>
</evidence>
<dbReference type="InterPro" id="IPR000792">
    <property type="entry name" value="Tscrpt_reg_LuxR_C"/>
</dbReference>
<dbReference type="RefSeq" id="WP_207854136.1">
    <property type="nucleotide sequence ID" value="NZ_JAFVMG010000006.1"/>
</dbReference>
<proteinExistence type="predicted"/>
<keyword evidence="2" id="KW-0238">DNA-binding</keyword>
<evidence type="ECO:0000256" key="4">
    <source>
        <dbReference type="PROSITE-ProRule" id="PRU00169"/>
    </source>
</evidence>
<dbReference type="SMART" id="SM00421">
    <property type="entry name" value="HTH_LUXR"/>
    <property type="match status" value="1"/>
</dbReference>
<organism evidence="7 8">
    <name type="scientific">Acetobacter suratthaniensis</name>
    <dbReference type="NCBI Taxonomy" id="1502841"/>
    <lineage>
        <taxon>Bacteria</taxon>
        <taxon>Pseudomonadati</taxon>
        <taxon>Pseudomonadota</taxon>
        <taxon>Alphaproteobacteria</taxon>
        <taxon>Acetobacterales</taxon>
        <taxon>Acetobacteraceae</taxon>
        <taxon>Acetobacter</taxon>
    </lineage>
</organism>
<evidence type="ECO:0000259" key="6">
    <source>
        <dbReference type="PROSITE" id="PS50110"/>
    </source>
</evidence>
<evidence type="ECO:0000313" key="8">
    <source>
        <dbReference type="Proteomes" id="UP000664399"/>
    </source>
</evidence>
<dbReference type="PRINTS" id="PR00038">
    <property type="entry name" value="HTHLUXR"/>
</dbReference>
<dbReference type="Pfam" id="PF00196">
    <property type="entry name" value="GerE"/>
    <property type="match status" value="1"/>
</dbReference>
<evidence type="ECO:0000259" key="5">
    <source>
        <dbReference type="PROSITE" id="PS50043"/>
    </source>
</evidence>
<dbReference type="PROSITE" id="PS50110">
    <property type="entry name" value="RESPONSE_REGULATORY"/>
    <property type="match status" value="1"/>
</dbReference>
<dbReference type="PANTHER" id="PTHR44688">
    <property type="entry name" value="DNA-BINDING TRANSCRIPTIONAL ACTIVATOR DEVR_DOSR"/>
    <property type="match status" value="1"/>
</dbReference>
<keyword evidence="3" id="KW-0804">Transcription</keyword>
<dbReference type="SMART" id="SM00448">
    <property type="entry name" value="REC"/>
    <property type="match status" value="1"/>
</dbReference>
<dbReference type="CDD" id="cd06170">
    <property type="entry name" value="LuxR_C_like"/>
    <property type="match status" value="1"/>
</dbReference>
<name>A0ABS3LLQ8_9PROT</name>
<dbReference type="Proteomes" id="UP000664399">
    <property type="component" value="Unassembled WGS sequence"/>
</dbReference>
<dbReference type="EMBL" id="JAFVMG010000006">
    <property type="protein sequence ID" value="MBO1328300.1"/>
    <property type="molecule type" value="Genomic_DNA"/>
</dbReference>
<dbReference type="SUPFAM" id="SSF52172">
    <property type="entry name" value="CheY-like"/>
    <property type="match status" value="1"/>
</dbReference>
<keyword evidence="4" id="KW-0597">Phosphoprotein</keyword>
<dbReference type="InterPro" id="IPR001789">
    <property type="entry name" value="Sig_transdc_resp-reg_receiver"/>
</dbReference>
<comment type="caution">
    <text evidence="7">The sequence shown here is derived from an EMBL/GenBank/DDBJ whole genome shotgun (WGS) entry which is preliminary data.</text>
</comment>
<accession>A0ABS3LLQ8</accession>
<evidence type="ECO:0000256" key="1">
    <source>
        <dbReference type="ARBA" id="ARBA00023015"/>
    </source>
</evidence>
<dbReference type="Pfam" id="PF00072">
    <property type="entry name" value="Response_reg"/>
    <property type="match status" value="1"/>
</dbReference>
<dbReference type="SUPFAM" id="SSF46894">
    <property type="entry name" value="C-terminal effector domain of the bipartite response regulators"/>
    <property type="match status" value="1"/>
</dbReference>
<dbReference type="Gene3D" id="3.40.50.2300">
    <property type="match status" value="1"/>
</dbReference>
<keyword evidence="1" id="KW-0805">Transcription regulation</keyword>
<protein>
    <submittedName>
        <fullName evidence="7">Response regulator transcription factor</fullName>
    </submittedName>
</protein>